<keyword evidence="3 9" id="KW-0489">Methyltransferase</keyword>
<reference evidence="14 15" key="1">
    <citation type="submission" date="2020-01" db="EMBL/GenBank/DDBJ databases">
        <title>Genomes of bacteria type strains.</title>
        <authorList>
            <person name="Chen J."/>
            <person name="Zhu S."/>
            <person name="Yang J."/>
        </authorList>
    </citation>
    <scope>NUCLEOTIDE SEQUENCE [LARGE SCALE GENOMIC DNA]</scope>
    <source>
        <strain evidence="14 15">LMG 22958</strain>
    </source>
</reference>
<evidence type="ECO:0000256" key="7">
    <source>
        <dbReference type="ARBA" id="ARBA00023004"/>
    </source>
</evidence>
<dbReference type="GO" id="GO:0070041">
    <property type="term" value="F:rRNA (uridine-C5-)-methyltransferase activity"/>
    <property type="evidence" value="ECO:0007669"/>
    <property type="project" value="UniProtKB-UniRule"/>
</dbReference>
<evidence type="ECO:0000313" key="14">
    <source>
        <dbReference type="EMBL" id="NDW21791.1"/>
    </source>
</evidence>
<comment type="caution">
    <text evidence="14">The sequence shown here is derived from an EMBL/GenBank/DDBJ whole genome shotgun (WGS) entry which is preliminary data.</text>
</comment>
<feature type="active site" evidence="11">
    <location>
        <position position="432"/>
    </location>
</feature>
<dbReference type="Proteomes" id="UP000478837">
    <property type="component" value="Unassembled WGS sequence"/>
</dbReference>
<evidence type="ECO:0000256" key="4">
    <source>
        <dbReference type="ARBA" id="ARBA00022679"/>
    </source>
</evidence>
<keyword evidence="8 9" id="KW-0411">Iron-sulfur</keyword>
<feature type="binding site" evidence="9">
    <location>
        <position position="385"/>
    </location>
    <ligand>
        <name>S-adenosyl-L-methionine</name>
        <dbReference type="ChEBI" id="CHEBI:59789"/>
    </ligand>
</feature>
<keyword evidence="5 9" id="KW-0949">S-adenosyl-L-methionine</keyword>
<feature type="binding site" evidence="9">
    <location>
        <position position="125"/>
    </location>
    <ligand>
        <name>[4Fe-4S] cluster</name>
        <dbReference type="ChEBI" id="CHEBI:49883"/>
    </ligand>
</feature>
<evidence type="ECO:0000256" key="9">
    <source>
        <dbReference type="HAMAP-Rule" id="MF_01010"/>
    </source>
</evidence>
<dbReference type="RefSeq" id="WP_163111720.1">
    <property type="nucleotide sequence ID" value="NZ_JAAAWP010000005.1"/>
</dbReference>
<feature type="compositionally biased region" description="Basic residues" evidence="12">
    <location>
        <begin position="9"/>
        <end position="26"/>
    </location>
</feature>
<organism evidence="14 15">
    <name type="scientific">Alteromonas hispanica</name>
    <dbReference type="NCBI Taxonomy" id="315421"/>
    <lineage>
        <taxon>Bacteria</taxon>
        <taxon>Pseudomonadati</taxon>
        <taxon>Pseudomonadota</taxon>
        <taxon>Gammaproteobacteria</taxon>
        <taxon>Alteromonadales</taxon>
        <taxon>Alteromonadaceae</taxon>
        <taxon>Alteromonas/Salinimonas group</taxon>
        <taxon>Alteromonas</taxon>
    </lineage>
</organism>
<keyword evidence="4 9" id="KW-0808">Transferase</keyword>
<dbReference type="Gene3D" id="3.40.50.150">
    <property type="entry name" value="Vaccinia Virus protein VP39"/>
    <property type="match status" value="1"/>
</dbReference>
<dbReference type="PANTHER" id="PTHR11061">
    <property type="entry name" value="RNA M5U METHYLTRANSFERASE"/>
    <property type="match status" value="1"/>
</dbReference>
<proteinExistence type="inferred from homology"/>
<evidence type="ECO:0000259" key="13">
    <source>
        <dbReference type="PROSITE" id="PS50926"/>
    </source>
</evidence>
<feature type="binding site" evidence="9">
    <location>
        <position position="122"/>
    </location>
    <ligand>
        <name>[4Fe-4S] cluster</name>
        <dbReference type="ChEBI" id="CHEBI:49883"/>
    </ligand>
</feature>
<dbReference type="Pfam" id="PF05958">
    <property type="entry name" value="tRNA_U5-meth_tr"/>
    <property type="match status" value="1"/>
</dbReference>
<feature type="binding site" evidence="9 10">
    <location>
        <position position="358"/>
    </location>
    <ligand>
        <name>S-adenosyl-L-methionine</name>
        <dbReference type="ChEBI" id="CHEBI:59789"/>
    </ligand>
</feature>
<dbReference type="SUPFAM" id="SSF53335">
    <property type="entry name" value="S-adenosyl-L-methionine-dependent methyltransferases"/>
    <property type="match status" value="1"/>
</dbReference>
<dbReference type="InterPro" id="IPR002792">
    <property type="entry name" value="TRAM_dom"/>
</dbReference>
<evidence type="ECO:0000256" key="2">
    <source>
        <dbReference type="ARBA" id="ARBA00022552"/>
    </source>
</evidence>
<dbReference type="HAMAP" id="MF_01010">
    <property type="entry name" value="23SrRNA_methyltr_RlmD"/>
    <property type="match status" value="1"/>
</dbReference>
<dbReference type="PANTHER" id="PTHR11061:SF49">
    <property type="entry name" value="23S RRNA (URACIL(1939)-C(5))-METHYLTRANSFERASE RLMD"/>
    <property type="match status" value="1"/>
</dbReference>
<dbReference type="Gene3D" id="2.40.50.140">
    <property type="entry name" value="Nucleic acid-binding proteins"/>
    <property type="match status" value="1"/>
</dbReference>
<feature type="active site" description="Nucleophile" evidence="9 10">
    <location>
        <position position="432"/>
    </location>
</feature>
<feature type="binding site" evidence="9">
    <location>
        <position position="203"/>
    </location>
    <ligand>
        <name>[4Fe-4S] cluster</name>
        <dbReference type="ChEBI" id="CHEBI:49883"/>
    </ligand>
</feature>
<name>A0A6L9MVF1_9ALTE</name>
<dbReference type="GO" id="GO:0070475">
    <property type="term" value="P:rRNA base methylation"/>
    <property type="evidence" value="ECO:0007669"/>
    <property type="project" value="TreeGrafter"/>
</dbReference>
<evidence type="ECO:0000256" key="8">
    <source>
        <dbReference type="ARBA" id="ARBA00023014"/>
    </source>
</evidence>
<dbReference type="InterPro" id="IPR010280">
    <property type="entry name" value="U5_MeTrfase_fam"/>
</dbReference>
<gene>
    <name evidence="9 14" type="primary">rlmD</name>
    <name evidence="14" type="ORF">GTW09_09695</name>
</gene>
<evidence type="ECO:0000256" key="1">
    <source>
        <dbReference type="ARBA" id="ARBA00022485"/>
    </source>
</evidence>
<evidence type="ECO:0000256" key="10">
    <source>
        <dbReference type="PROSITE-ProRule" id="PRU01024"/>
    </source>
</evidence>
<dbReference type="SUPFAM" id="SSF50249">
    <property type="entry name" value="Nucleic acid-binding proteins"/>
    <property type="match status" value="1"/>
</dbReference>
<dbReference type="GO" id="GO:0051539">
    <property type="term" value="F:4 iron, 4 sulfur cluster binding"/>
    <property type="evidence" value="ECO:0007669"/>
    <property type="project" value="UniProtKB-KW"/>
</dbReference>
<dbReference type="GO" id="GO:0005506">
    <property type="term" value="F:iron ion binding"/>
    <property type="evidence" value="ECO:0007669"/>
    <property type="project" value="UniProtKB-UniRule"/>
</dbReference>
<dbReference type="InterPro" id="IPR030390">
    <property type="entry name" value="MeTrfase_TrmA_AS"/>
</dbReference>
<dbReference type="NCBIfam" id="NF009639">
    <property type="entry name" value="PRK13168.1"/>
    <property type="match status" value="1"/>
</dbReference>
<dbReference type="NCBIfam" id="TIGR00479">
    <property type="entry name" value="rumA"/>
    <property type="match status" value="1"/>
</dbReference>
<dbReference type="AlphaFoldDB" id="A0A6L9MVF1"/>
<dbReference type="PROSITE" id="PS50926">
    <property type="entry name" value="TRAM"/>
    <property type="match status" value="1"/>
</dbReference>
<feature type="binding site" evidence="9 10">
    <location>
        <position position="406"/>
    </location>
    <ligand>
        <name>S-adenosyl-L-methionine</name>
        <dbReference type="ChEBI" id="CHEBI:59789"/>
    </ligand>
</feature>
<comment type="function">
    <text evidence="9">Catalyzes the formation of 5-methyl-uridine at position 1939 (m5U1939) in 23S rRNA.</text>
</comment>
<dbReference type="Pfam" id="PF01938">
    <property type="entry name" value="TRAM"/>
    <property type="match status" value="1"/>
</dbReference>
<evidence type="ECO:0000313" key="15">
    <source>
        <dbReference type="Proteomes" id="UP000478837"/>
    </source>
</evidence>
<dbReference type="InterPro" id="IPR012340">
    <property type="entry name" value="NA-bd_OB-fold"/>
</dbReference>
<dbReference type="PROSITE" id="PS51687">
    <property type="entry name" value="SAM_MT_RNA_M5U"/>
    <property type="match status" value="1"/>
</dbReference>
<evidence type="ECO:0000256" key="12">
    <source>
        <dbReference type="SAM" id="MobiDB-lite"/>
    </source>
</evidence>
<dbReference type="EMBL" id="JAAAWP010000005">
    <property type="protein sequence ID" value="NDW21791.1"/>
    <property type="molecule type" value="Genomic_DNA"/>
</dbReference>
<comment type="catalytic activity">
    <reaction evidence="9">
        <text>uridine(1939) in 23S rRNA + S-adenosyl-L-methionine = 5-methyluridine(1939) in 23S rRNA + S-adenosyl-L-homocysteine + H(+)</text>
        <dbReference type="Rhea" id="RHEA:42908"/>
        <dbReference type="Rhea" id="RHEA-COMP:10278"/>
        <dbReference type="Rhea" id="RHEA-COMP:10279"/>
        <dbReference type="ChEBI" id="CHEBI:15378"/>
        <dbReference type="ChEBI" id="CHEBI:57856"/>
        <dbReference type="ChEBI" id="CHEBI:59789"/>
        <dbReference type="ChEBI" id="CHEBI:65315"/>
        <dbReference type="ChEBI" id="CHEBI:74447"/>
        <dbReference type="EC" id="2.1.1.190"/>
    </reaction>
</comment>
<keyword evidence="15" id="KW-1185">Reference proteome</keyword>
<feature type="binding site" evidence="9">
    <location>
        <position position="342"/>
    </location>
    <ligand>
        <name>S-adenosyl-L-methionine</name>
        <dbReference type="ChEBI" id="CHEBI:59789"/>
    </ligand>
</feature>
<feature type="binding site" evidence="9">
    <location>
        <position position="116"/>
    </location>
    <ligand>
        <name>[4Fe-4S] cluster</name>
        <dbReference type="ChEBI" id="CHEBI:49883"/>
    </ligand>
</feature>
<feature type="binding site" evidence="9 10">
    <location>
        <position position="308"/>
    </location>
    <ligand>
        <name>S-adenosyl-L-methionine</name>
        <dbReference type="ChEBI" id="CHEBI:59789"/>
    </ligand>
</feature>
<dbReference type="EC" id="2.1.1.190" evidence="9"/>
<keyword evidence="1 9" id="KW-0004">4Fe-4S</keyword>
<dbReference type="InterPro" id="IPR029063">
    <property type="entry name" value="SAM-dependent_MTases_sf"/>
</dbReference>
<accession>A0A6L9MVF1</accession>
<keyword evidence="7 9" id="KW-0408">Iron</keyword>
<dbReference type="PROSITE" id="PS01230">
    <property type="entry name" value="TRMA_1"/>
    <property type="match status" value="1"/>
</dbReference>
<evidence type="ECO:0000256" key="6">
    <source>
        <dbReference type="ARBA" id="ARBA00022723"/>
    </source>
</evidence>
<keyword evidence="6 9" id="KW-0479">Metal-binding</keyword>
<evidence type="ECO:0000256" key="5">
    <source>
        <dbReference type="ARBA" id="ARBA00022691"/>
    </source>
</evidence>
<dbReference type="InterPro" id="IPR001566">
    <property type="entry name" value="23S_rRNA_MeTrfase_RlmD"/>
</dbReference>
<keyword evidence="2 9" id="KW-0698">rRNA processing</keyword>
<feature type="domain" description="TRAM" evidence="13">
    <location>
        <begin position="45"/>
        <end position="103"/>
    </location>
</feature>
<comment type="similarity">
    <text evidence="9">Belongs to the class I-like SAM-binding methyltransferase superfamily. RNA M5U methyltransferase family. RlmD subfamily.</text>
</comment>
<feature type="region of interest" description="Disordered" evidence="12">
    <location>
        <begin position="1"/>
        <end position="31"/>
    </location>
</feature>
<feature type="binding site" evidence="9 10">
    <location>
        <position position="337"/>
    </location>
    <ligand>
        <name>S-adenosyl-L-methionine</name>
        <dbReference type="ChEBI" id="CHEBI:59789"/>
    </ligand>
</feature>
<evidence type="ECO:0000256" key="3">
    <source>
        <dbReference type="ARBA" id="ARBA00022603"/>
    </source>
</evidence>
<protein>
    <recommendedName>
        <fullName evidence="9">23S rRNA (uracil(1939)-C(5))-methyltransferase RlmD</fullName>
        <ecNumber evidence="9">2.1.1.190</ecNumber>
    </recommendedName>
    <alternativeName>
        <fullName evidence="9">23S rRNA(m5U1939)-methyltransferase</fullName>
    </alternativeName>
</protein>
<sequence>MSQFNKPSKGSRKSGRFKSPTLKRKTSANEQVANLRFSNKNKIQDTSADKKQLEVLIDSLDWMGQGVARTTPVHFVEGALPGELCHIAITQAKKNVISGKAISIAQPSDCRVEPFCPVFNQCGGCQLQHIEQSAALSQRDDALRTMLEHQLGMEKSVWQRPLEGDKPAYRRKARLAIDARREGDVKLGFRAQSSNDIVDVESCPVLVTELSKLIAPLRELVSSCESSMHIGHISLLAGDNVSQVTIKHTKALSPELYSALVLFGEKHSVNIALENKKGRFNLIHLVAPLVINSYDGYTLSPAPNDFVQVNEQVNNKMIEQALAWLDPQPQERIADWFSGLGNFTLSLAKRGAIVQAVEGVAEMVQRAQENAHKQGVDSVQWRHLDLSNKADVESALGHGFDKVLLDPSREGALTVCQALGNAKPKSIVYVSCNPSTFARDAAVLIQGGYQMKKAGAVEMFPFTHHMEMMALFTR</sequence>
<evidence type="ECO:0000256" key="11">
    <source>
        <dbReference type="PROSITE-ProRule" id="PRU10015"/>
    </source>
</evidence>
<dbReference type="CDD" id="cd02440">
    <property type="entry name" value="AdoMet_MTases"/>
    <property type="match status" value="1"/>
</dbReference>
<dbReference type="Gene3D" id="2.40.50.1070">
    <property type="match status" value="1"/>
</dbReference>
<dbReference type="GO" id="GO:0003723">
    <property type="term" value="F:RNA binding"/>
    <property type="evidence" value="ECO:0007669"/>
    <property type="project" value="InterPro"/>
</dbReference>